<feature type="compositionally biased region" description="Low complexity" evidence="5">
    <location>
        <begin position="79"/>
        <end position="125"/>
    </location>
</feature>
<dbReference type="SUPFAM" id="SSF55008">
    <property type="entry name" value="HMA, heavy metal-associated domain"/>
    <property type="match status" value="1"/>
</dbReference>
<keyword evidence="8" id="KW-1185">Reference proteome</keyword>
<evidence type="ECO:0000259" key="6">
    <source>
        <dbReference type="PROSITE" id="PS50846"/>
    </source>
</evidence>
<keyword evidence="3" id="KW-0636">Prenylation</keyword>
<dbReference type="Proteomes" id="UP001443914">
    <property type="component" value="Unassembled WGS sequence"/>
</dbReference>
<dbReference type="InterPro" id="IPR006121">
    <property type="entry name" value="HMA_dom"/>
</dbReference>
<dbReference type="AlphaFoldDB" id="A0AAW1JQT4"/>
<dbReference type="InterPro" id="IPR036163">
    <property type="entry name" value="HMA_dom_sf"/>
</dbReference>
<keyword evidence="3" id="KW-0449">Lipoprotein</keyword>
<dbReference type="PROSITE" id="PS50846">
    <property type="entry name" value="HMA_2"/>
    <property type="match status" value="1"/>
</dbReference>
<dbReference type="PANTHER" id="PTHR45868:SF19">
    <property type="entry name" value="HEAVY METAL-ASSOCIATED ISOPRENYLATED PLANT PROTEIN 37"/>
    <property type="match status" value="1"/>
</dbReference>
<evidence type="ECO:0000313" key="7">
    <source>
        <dbReference type="EMBL" id="KAK9705101.1"/>
    </source>
</evidence>
<sequence length="370" mass="41070">MTKDEDFKLLKIQTCVLRVSIHCDGCKQKVKKLLRRTEGVYSVSVDAEQQKATVSGSVDSTTLIKKLERAGKHAELWTQKSNQNQNQNQNQKQKSNNNGGNSSVKDNNKQKNQGQRQEQQQQKQNNQIKGIEGFGNLQKYSSLGSEEYDSLFDEDEEAGLRVLQEQANQYNLNLLRHHQLQAALNEANNAKKHAGNGINEGKKGNQHPNAGVQGNSGTFDPNAMAAAMKMGINGNDINAPASLSNNAVAPANLNNFSGFQLQPNNGMATGIGHHPASSMMMNMNGADFSNINMNHPSQAMMLNRMMGMHHLHQQQQQQQQQPQIMYQRIPYIPPSTGYYYNYNVAPHSYTTTPASHMFSDDNTSSSCSIM</sequence>
<dbReference type="Gene3D" id="3.30.70.100">
    <property type="match status" value="1"/>
</dbReference>
<dbReference type="EMBL" id="JBDFQZ010000007">
    <property type="protein sequence ID" value="KAK9705101.1"/>
    <property type="molecule type" value="Genomic_DNA"/>
</dbReference>
<accession>A0AAW1JQT4</accession>
<evidence type="ECO:0000313" key="8">
    <source>
        <dbReference type="Proteomes" id="UP001443914"/>
    </source>
</evidence>
<organism evidence="7 8">
    <name type="scientific">Saponaria officinalis</name>
    <name type="common">Common soapwort</name>
    <name type="synonym">Lychnis saponaria</name>
    <dbReference type="NCBI Taxonomy" id="3572"/>
    <lineage>
        <taxon>Eukaryota</taxon>
        <taxon>Viridiplantae</taxon>
        <taxon>Streptophyta</taxon>
        <taxon>Embryophyta</taxon>
        <taxon>Tracheophyta</taxon>
        <taxon>Spermatophyta</taxon>
        <taxon>Magnoliopsida</taxon>
        <taxon>eudicotyledons</taxon>
        <taxon>Gunneridae</taxon>
        <taxon>Pentapetalae</taxon>
        <taxon>Caryophyllales</taxon>
        <taxon>Caryophyllaceae</taxon>
        <taxon>Caryophylleae</taxon>
        <taxon>Saponaria</taxon>
    </lineage>
</organism>
<evidence type="ECO:0000256" key="5">
    <source>
        <dbReference type="SAM" id="MobiDB-lite"/>
    </source>
</evidence>
<dbReference type="GO" id="GO:0046872">
    <property type="term" value="F:metal ion binding"/>
    <property type="evidence" value="ECO:0007669"/>
    <property type="project" value="UniProtKB-KW"/>
</dbReference>
<dbReference type="CDD" id="cd00371">
    <property type="entry name" value="HMA"/>
    <property type="match status" value="1"/>
</dbReference>
<dbReference type="EMBL" id="JBDFQZ010000007">
    <property type="protein sequence ID" value="KAK9705100.1"/>
    <property type="molecule type" value="Genomic_DNA"/>
</dbReference>
<evidence type="ECO:0000256" key="1">
    <source>
        <dbReference type="ARBA" id="ARBA00022481"/>
    </source>
</evidence>
<feature type="region of interest" description="Disordered" evidence="5">
    <location>
        <begin position="78"/>
        <end position="125"/>
    </location>
</feature>
<evidence type="ECO:0000256" key="2">
    <source>
        <dbReference type="ARBA" id="ARBA00022723"/>
    </source>
</evidence>
<comment type="caution">
    <text evidence="7">The sequence shown here is derived from an EMBL/GenBank/DDBJ whole genome shotgun (WGS) entry which is preliminary data.</text>
</comment>
<name>A0AAW1JQT4_SAPOF</name>
<gene>
    <name evidence="7" type="ORF">RND81_07G033700</name>
</gene>
<keyword evidence="2" id="KW-0479">Metal-binding</keyword>
<evidence type="ECO:0000256" key="4">
    <source>
        <dbReference type="ARBA" id="ARBA00024045"/>
    </source>
</evidence>
<protein>
    <recommendedName>
        <fullName evidence="6">HMA domain-containing protein</fullName>
    </recommendedName>
</protein>
<feature type="domain" description="HMA" evidence="6">
    <location>
        <begin position="12"/>
        <end position="75"/>
    </location>
</feature>
<comment type="similarity">
    <text evidence="4">Belongs to the HIPP family.</text>
</comment>
<evidence type="ECO:0000256" key="3">
    <source>
        <dbReference type="ARBA" id="ARBA00023289"/>
    </source>
</evidence>
<reference evidence="7 8" key="1">
    <citation type="submission" date="2024-03" db="EMBL/GenBank/DDBJ databases">
        <title>WGS assembly of Saponaria officinalis var. Norfolk2.</title>
        <authorList>
            <person name="Jenkins J."/>
            <person name="Shu S."/>
            <person name="Grimwood J."/>
            <person name="Barry K."/>
            <person name="Goodstein D."/>
            <person name="Schmutz J."/>
            <person name="Leebens-Mack J."/>
            <person name="Osbourn A."/>
        </authorList>
    </citation>
    <scope>NUCLEOTIDE SEQUENCE [LARGE SCALE GENOMIC DNA]</scope>
    <source>
        <strain evidence="8">cv. Norfolk2</strain>
        <strain evidence="7">JIC</strain>
        <tissue evidence="7">Leaf</tissue>
    </source>
</reference>
<keyword evidence="1" id="KW-0488">Methylation</keyword>
<proteinExistence type="inferred from homology"/>
<dbReference type="Pfam" id="PF00403">
    <property type="entry name" value="HMA"/>
    <property type="match status" value="1"/>
</dbReference>
<dbReference type="PANTHER" id="PTHR45868">
    <property type="entry name" value="HEAVY METAL-ASSOCIATED ISOPRENYLATED PLANT PROTEIN 33-RELATED"/>
    <property type="match status" value="1"/>
</dbReference>